<evidence type="ECO:0000256" key="1">
    <source>
        <dbReference type="SAM" id="MobiDB-lite"/>
    </source>
</evidence>
<organism evidence="2 3">
    <name type="scientific">Pycnococcus provasolii</name>
    <dbReference type="NCBI Taxonomy" id="41880"/>
    <lineage>
        <taxon>Eukaryota</taxon>
        <taxon>Viridiplantae</taxon>
        <taxon>Chlorophyta</taxon>
        <taxon>Pseudoscourfieldiophyceae</taxon>
        <taxon>Pseudoscourfieldiales</taxon>
        <taxon>Pycnococcaceae</taxon>
        <taxon>Pycnococcus</taxon>
    </lineage>
</organism>
<evidence type="ECO:0000313" key="2">
    <source>
        <dbReference type="EMBL" id="GHP12249.1"/>
    </source>
</evidence>
<feature type="region of interest" description="Disordered" evidence="1">
    <location>
        <begin position="20"/>
        <end position="73"/>
    </location>
</feature>
<evidence type="ECO:0000313" key="3">
    <source>
        <dbReference type="Proteomes" id="UP000660262"/>
    </source>
</evidence>
<protein>
    <submittedName>
        <fullName evidence="2">Uncharacterized protein</fullName>
    </submittedName>
</protein>
<keyword evidence="3" id="KW-1185">Reference proteome</keyword>
<accession>A0A830I5E3</accession>
<name>A0A830I5E3_9CHLO</name>
<sequence length="229" mass="24649">MPQSTLRAFFNSAMQDLQSMQVAREKAESLAKANGGKQPSNSGGAGAGSSSSAVGKRKRAGDATSTKKAKAGGMPFAKGCTEVPLPDAEYTDQCYAFARPGKMAEKEEVLVTGADVVAMADTPKMMGKFERDCFAVLPDADGDRVVELVPKDEKAVWPNLCRGVRVRRVASLEQQVGDTLWLDVVKAYPKWDRLYQHELMGVALSADGTRLAVKCSTVDPPLHKVFVSH</sequence>
<gene>
    <name evidence="2" type="ORF">PPROV_001097700</name>
</gene>
<dbReference type="Proteomes" id="UP000660262">
    <property type="component" value="Unassembled WGS sequence"/>
</dbReference>
<reference evidence="2" key="1">
    <citation type="submission" date="2020-10" db="EMBL/GenBank/DDBJ databases">
        <title>Unveiling of a novel bifunctional photoreceptor, Dualchrome1, isolated from a cosmopolitan green alga.</title>
        <authorList>
            <person name="Suzuki S."/>
            <person name="Kawachi M."/>
        </authorList>
    </citation>
    <scope>NUCLEOTIDE SEQUENCE</scope>
    <source>
        <strain evidence="2">NIES 2893</strain>
    </source>
</reference>
<dbReference type="EMBL" id="BNJQ01000040">
    <property type="protein sequence ID" value="GHP12249.1"/>
    <property type="molecule type" value="Genomic_DNA"/>
</dbReference>
<dbReference type="AlphaFoldDB" id="A0A830I5E3"/>
<comment type="caution">
    <text evidence="2">The sequence shown here is derived from an EMBL/GenBank/DDBJ whole genome shotgun (WGS) entry which is preliminary data.</text>
</comment>
<proteinExistence type="predicted"/>